<proteinExistence type="predicted"/>
<dbReference type="Proteomes" id="UP001306592">
    <property type="component" value="Unassembled WGS sequence"/>
</dbReference>
<gene>
    <name evidence="1" type="ORF">V8N49_23925</name>
</gene>
<comment type="caution">
    <text evidence="1">The sequence shown here is derived from an EMBL/GenBank/DDBJ whole genome shotgun (WGS) entry which is preliminary data.</text>
</comment>
<sequence>MKKKICLNQKEKNPLHRLPFIGHEKGAPMISFWNVPAKGGYGGGNTTGNALALIYLRHLKEHGVNPGGSLGSIARDMTGLGNTLGYADLSSEESSTHGQVISFFNTIEQVIGELLKSSNLNIRSSNEELIAKANSGLSGHW</sequence>
<protein>
    <submittedName>
        <fullName evidence="1">Uncharacterized protein</fullName>
    </submittedName>
</protein>
<name>A0ABU8DMD0_ERWAP</name>
<dbReference type="EMBL" id="JBANEI010000038">
    <property type="protein sequence ID" value="MEI2684664.1"/>
    <property type="molecule type" value="Genomic_DNA"/>
</dbReference>
<keyword evidence="2" id="KW-1185">Reference proteome</keyword>
<organism evidence="1 2">
    <name type="scientific">Erwinia aphidicola</name>
    <dbReference type="NCBI Taxonomy" id="68334"/>
    <lineage>
        <taxon>Bacteria</taxon>
        <taxon>Pseudomonadati</taxon>
        <taxon>Pseudomonadota</taxon>
        <taxon>Gammaproteobacteria</taxon>
        <taxon>Enterobacterales</taxon>
        <taxon>Erwiniaceae</taxon>
        <taxon>Erwinia</taxon>
    </lineage>
</organism>
<evidence type="ECO:0000313" key="2">
    <source>
        <dbReference type="Proteomes" id="UP001306592"/>
    </source>
</evidence>
<dbReference type="RefSeq" id="WP_336204522.1">
    <property type="nucleotide sequence ID" value="NZ_JBANEI010000038.1"/>
</dbReference>
<reference evidence="1 2" key="1">
    <citation type="submission" date="2024-02" db="EMBL/GenBank/DDBJ databases">
        <title>First report Erwinia aphidicola in onion in Chile.</title>
        <authorList>
            <person name="Valenzuela M."/>
            <person name="Pena M."/>
            <person name="Dutta B."/>
        </authorList>
    </citation>
    <scope>NUCLEOTIDE SEQUENCE [LARGE SCALE GENOMIC DNA]</scope>
    <source>
        <strain evidence="1 2">QCJ3A</strain>
    </source>
</reference>
<evidence type="ECO:0000313" key="1">
    <source>
        <dbReference type="EMBL" id="MEI2684664.1"/>
    </source>
</evidence>
<accession>A0ABU8DMD0</accession>